<sequence>MYYVSEAKLTNSKTDLLNHYHLKAPPEIFMTPIISNESSGNRVTFQSAMKLTMIIGQFFGLIPVIGVSETDTSKLRYRCGLCPQFAPLSFWRTMREDYSRLTYLVRRVDDAIGGIIFISFANNLFFICLQLLHTLTDGINATPSCRVGEPDERPLRGYEQATYFVYSFGFLIARSLAVSLIASRVHTASREPAQALYFVPSTAYCVEVQRFLDQIHGDTIALSGLQFFNVKRGLVLTIAGTIVTYELVLMQFTGVTPTPPPSTVTVPILINTSSTERTVEHICTHLRKHVYLEHVNARESNKCAYNVQHNAAQCRTLVEEHLYITDLNGTHLQQKFSV</sequence>
<comment type="caution">
    <text evidence="1">The sequence shown here is derived from an EMBL/GenBank/DDBJ whole genome shotgun (WGS) entry which is preliminary data.</text>
</comment>
<keyword evidence="2" id="KW-1185">Reference proteome</keyword>
<evidence type="ECO:0000313" key="1">
    <source>
        <dbReference type="EMBL" id="KAI8430274.1"/>
    </source>
</evidence>
<name>A0ACC0K1M6_CHOFU</name>
<protein>
    <submittedName>
        <fullName evidence="1">Uncharacterized protein</fullName>
    </submittedName>
</protein>
<evidence type="ECO:0000313" key="2">
    <source>
        <dbReference type="Proteomes" id="UP001064048"/>
    </source>
</evidence>
<organism evidence="1 2">
    <name type="scientific">Choristoneura fumiferana</name>
    <name type="common">Spruce budworm moth</name>
    <name type="synonym">Archips fumiferana</name>
    <dbReference type="NCBI Taxonomy" id="7141"/>
    <lineage>
        <taxon>Eukaryota</taxon>
        <taxon>Metazoa</taxon>
        <taxon>Ecdysozoa</taxon>
        <taxon>Arthropoda</taxon>
        <taxon>Hexapoda</taxon>
        <taxon>Insecta</taxon>
        <taxon>Pterygota</taxon>
        <taxon>Neoptera</taxon>
        <taxon>Endopterygota</taxon>
        <taxon>Lepidoptera</taxon>
        <taxon>Glossata</taxon>
        <taxon>Ditrysia</taxon>
        <taxon>Tortricoidea</taxon>
        <taxon>Tortricidae</taxon>
        <taxon>Tortricinae</taxon>
        <taxon>Choristoneura</taxon>
    </lineage>
</organism>
<reference evidence="1 2" key="1">
    <citation type="journal article" date="2022" name="Genome Biol. Evol.">
        <title>The Spruce Budworm Genome: Reconstructing the Evolutionary History of Antifreeze Proteins.</title>
        <authorList>
            <person name="Beliveau C."/>
            <person name="Gagne P."/>
            <person name="Picq S."/>
            <person name="Vernygora O."/>
            <person name="Keeling C.I."/>
            <person name="Pinkney K."/>
            <person name="Doucet D."/>
            <person name="Wen F."/>
            <person name="Johnston J.S."/>
            <person name="Maaroufi H."/>
            <person name="Boyle B."/>
            <person name="Laroche J."/>
            <person name="Dewar K."/>
            <person name="Juretic N."/>
            <person name="Blackburn G."/>
            <person name="Nisole A."/>
            <person name="Brunet B."/>
            <person name="Brandao M."/>
            <person name="Lumley L."/>
            <person name="Duan J."/>
            <person name="Quan G."/>
            <person name="Lucarotti C.J."/>
            <person name="Roe A.D."/>
            <person name="Sperling F.A.H."/>
            <person name="Levesque R.C."/>
            <person name="Cusson M."/>
        </authorList>
    </citation>
    <scope>NUCLEOTIDE SEQUENCE [LARGE SCALE GENOMIC DNA]</scope>
    <source>
        <strain evidence="1">Glfc:IPQL:Cfum</strain>
    </source>
</reference>
<dbReference type="EMBL" id="CM046131">
    <property type="protein sequence ID" value="KAI8430274.1"/>
    <property type="molecule type" value="Genomic_DNA"/>
</dbReference>
<gene>
    <name evidence="1" type="ORF">MSG28_000601</name>
</gene>
<dbReference type="Proteomes" id="UP001064048">
    <property type="component" value="Chromosome Z"/>
</dbReference>
<accession>A0ACC0K1M6</accession>
<proteinExistence type="predicted"/>